<keyword evidence="5" id="KW-0378">Hydrolase</keyword>
<dbReference type="NCBIfam" id="NF002199">
    <property type="entry name" value="PRK01060.1-4"/>
    <property type="match status" value="1"/>
</dbReference>
<sequence>MSFVRSTTSKFKFGAHVSGAGGISNSVSNANAIGCNSFAMFLKSPRQWVSKPYPEKEISKFKENCEKFNYNPLTDILPHGSYFINLANPDQEKAEKAYGAFIDDLIRCEQLGIGHYNFHPGSSLDGDHQEQLKQLAKYINKAIKETSFVNIVLENMAGHGNLIGSDLHDLQIVIDMVEDKTRVGVCVDTCHTYAAGYDISSQESFDRFWKEFDEIVGMKYLKAIHLNDSKAPLAANADRHELLGQGYLGLAFFNIIAHSEFLQGIPIVLETPQKDDNGYGEEIKLLEWLENLQKQENDKEYVEKCATLSKLGEKSRKEFQAKLDKKQKTAKGKAKTTATKRKGPSITEQLTAKKPKK</sequence>
<dbReference type="Proteomes" id="UP000422736">
    <property type="component" value="Chromosome 3"/>
</dbReference>
<accession>A0ABX6ETB6</accession>
<dbReference type="PROSITE" id="PS00731">
    <property type="entry name" value="AP_NUCLEASE_F2_3"/>
    <property type="match status" value="1"/>
</dbReference>
<reference evidence="10 11" key="1">
    <citation type="submission" date="2016-03" db="EMBL/GenBank/DDBJ databases">
        <title>How can Kluyveromyces marxianus grow so fast - potential evolutionary course in Saccharomyces Complex revealed by comparative genomics.</title>
        <authorList>
            <person name="Mo W."/>
            <person name="Lu W."/>
            <person name="Yang X."/>
            <person name="Qi J."/>
            <person name="Lv H."/>
        </authorList>
    </citation>
    <scope>NUCLEOTIDE SEQUENCE [LARGE SCALE GENOMIC DNA]</scope>
    <source>
        <strain evidence="10 11">FIM1</strain>
    </source>
</reference>
<dbReference type="PANTHER" id="PTHR21445:SF0">
    <property type="entry name" value="APURINIC-APYRIMIDINIC ENDONUCLEASE"/>
    <property type="match status" value="1"/>
</dbReference>
<dbReference type="Gene3D" id="3.20.20.150">
    <property type="entry name" value="Divalent-metal-dependent TIM barrel enzymes"/>
    <property type="match status" value="1"/>
</dbReference>
<dbReference type="HAMAP" id="MF_00152">
    <property type="entry name" value="Nfo"/>
    <property type="match status" value="1"/>
</dbReference>
<organism evidence="10 11">
    <name type="scientific">Kluyveromyces marxianus</name>
    <name type="common">Yeast</name>
    <name type="synonym">Candida kefyr</name>
    <dbReference type="NCBI Taxonomy" id="4911"/>
    <lineage>
        <taxon>Eukaryota</taxon>
        <taxon>Fungi</taxon>
        <taxon>Dikarya</taxon>
        <taxon>Ascomycota</taxon>
        <taxon>Saccharomycotina</taxon>
        <taxon>Saccharomycetes</taxon>
        <taxon>Saccharomycetales</taxon>
        <taxon>Saccharomycetaceae</taxon>
        <taxon>Kluyveromyces</taxon>
    </lineage>
</organism>
<dbReference type="NCBIfam" id="TIGR00587">
    <property type="entry name" value="nfo"/>
    <property type="match status" value="1"/>
</dbReference>
<dbReference type="InterPro" id="IPR018246">
    <property type="entry name" value="AP_endonuc_F2_Zn_BS"/>
</dbReference>
<evidence type="ECO:0000256" key="5">
    <source>
        <dbReference type="ARBA" id="ARBA00022801"/>
    </source>
</evidence>
<evidence type="ECO:0000259" key="9">
    <source>
        <dbReference type="Pfam" id="PF01261"/>
    </source>
</evidence>
<evidence type="ECO:0000256" key="8">
    <source>
        <dbReference type="SAM" id="MobiDB-lite"/>
    </source>
</evidence>
<name>A0ABX6ETB6_KLUMA</name>
<protein>
    <submittedName>
        <fullName evidence="10">DNA-(Apurinic or apyrimidinic site) lyase 1</fullName>
    </submittedName>
</protein>
<dbReference type="PROSITE" id="PS00729">
    <property type="entry name" value="AP_NUCLEASE_F2_1"/>
    <property type="match status" value="1"/>
</dbReference>
<proteinExistence type="inferred from homology"/>
<dbReference type="SUPFAM" id="SSF51658">
    <property type="entry name" value="Xylose isomerase-like"/>
    <property type="match status" value="1"/>
</dbReference>
<feature type="region of interest" description="Disordered" evidence="8">
    <location>
        <begin position="319"/>
        <end position="357"/>
    </location>
</feature>
<keyword evidence="4" id="KW-0227">DNA damage</keyword>
<dbReference type="PROSITE" id="PS00730">
    <property type="entry name" value="AP_NUCLEASE_F2_2"/>
    <property type="match status" value="1"/>
</dbReference>
<gene>
    <name evidence="10" type="primary">APN1</name>
    <name evidence="10" type="ORF">FIM1_2265</name>
</gene>
<evidence type="ECO:0000256" key="7">
    <source>
        <dbReference type="ARBA" id="ARBA00023204"/>
    </source>
</evidence>
<dbReference type="EMBL" id="CP015056">
    <property type="protein sequence ID" value="QGN15574.1"/>
    <property type="molecule type" value="Genomic_DNA"/>
</dbReference>
<dbReference type="CDD" id="cd00019">
    <property type="entry name" value="AP2Ec"/>
    <property type="match status" value="1"/>
</dbReference>
<dbReference type="SMART" id="SM00518">
    <property type="entry name" value="AP2Ec"/>
    <property type="match status" value="1"/>
</dbReference>
<comment type="cofactor">
    <cofactor evidence="1">
        <name>Zn(2+)</name>
        <dbReference type="ChEBI" id="CHEBI:29105"/>
    </cofactor>
</comment>
<keyword evidence="3" id="KW-0479">Metal-binding</keyword>
<feature type="compositionally biased region" description="Basic residues" evidence="8">
    <location>
        <begin position="328"/>
        <end position="343"/>
    </location>
</feature>
<dbReference type="PROSITE" id="PS51432">
    <property type="entry name" value="AP_NUCLEASE_F2_4"/>
    <property type="match status" value="1"/>
</dbReference>
<feature type="domain" description="Xylose isomerase-like TIM barrel" evidence="9">
    <location>
        <begin position="29"/>
        <end position="286"/>
    </location>
</feature>
<evidence type="ECO:0000256" key="1">
    <source>
        <dbReference type="ARBA" id="ARBA00001947"/>
    </source>
</evidence>
<evidence type="ECO:0000313" key="10">
    <source>
        <dbReference type="EMBL" id="QGN15574.1"/>
    </source>
</evidence>
<evidence type="ECO:0000256" key="4">
    <source>
        <dbReference type="ARBA" id="ARBA00022763"/>
    </source>
</evidence>
<reference evidence="10 11" key="2">
    <citation type="submission" date="2019-11" db="EMBL/GenBank/DDBJ databases">
        <authorList>
            <person name="Lu H."/>
        </authorList>
    </citation>
    <scope>NUCLEOTIDE SEQUENCE [LARGE SCALE GENOMIC DNA]</scope>
    <source>
        <strain evidence="10 11">FIM1</strain>
    </source>
</reference>
<dbReference type="PANTHER" id="PTHR21445">
    <property type="entry name" value="ENDONUCLEASE IV ENDODEOXYRIBONUCLEASE IV"/>
    <property type="match status" value="1"/>
</dbReference>
<dbReference type="GO" id="GO:0016829">
    <property type="term" value="F:lyase activity"/>
    <property type="evidence" value="ECO:0007669"/>
    <property type="project" value="UniProtKB-KW"/>
</dbReference>
<dbReference type="InterPro" id="IPR001719">
    <property type="entry name" value="AP_endonuc_2"/>
</dbReference>
<evidence type="ECO:0000256" key="2">
    <source>
        <dbReference type="ARBA" id="ARBA00005340"/>
    </source>
</evidence>
<keyword evidence="6" id="KW-0862">Zinc</keyword>
<dbReference type="InterPro" id="IPR036237">
    <property type="entry name" value="Xyl_isomerase-like_sf"/>
</dbReference>
<evidence type="ECO:0000256" key="3">
    <source>
        <dbReference type="ARBA" id="ARBA00022723"/>
    </source>
</evidence>
<dbReference type="InterPro" id="IPR013022">
    <property type="entry name" value="Xyl_isomerase-like_TIM-brl"/>
</dbReference>
<keyword evidence="7" id="KW-0234">DNA repair</keyword>
<keyword evidence="10" id="KW-0456">Lyase</keyword>
<comment type="similarity">
    <text evidence="2">Belongs to the AP endonuclease 2 family.</text>
</comment>
<evidence type="ECO:0000256" key="6">
    <source>
        <dbReference type="ARBA" id="ARBA00022833"/>
    </source>
</evidence>
<evidence type="ECO:0000313" key="11">
    <source>
        <dbReference type="Proteomes" id="UP000422736"/>
    </source>
</evidence>
<keyword evidence="11" id="KW-1185">Reference proteome</keyword>
<dbReference type="Pfam" id="PF01261">
    <property type="entry name" value="AP_endonuc_2"/>
    <property type="match status" value="1"/>
</dbReference>